<keyword evidence="3" id="KW-1185">Reference proteome</keyword>
<reference evidence="2 3" key="1">
    <citation type="journal article" date="2019" name="Sci. Rep.">
        <title>Orb-weaving spider Araneus ventricosus genome elucidates the spidroin gene catalogue.</title>
        <authorList>
            <person name="Kono N."/>
            <person name="Nakamura H."/>
            <person name="Ohtoshi R."/>
            <person name="Moran D.A.P."/>
            <person name="Shinohara A."/>
            <person name="Yoshida Y."/>
            <person name="Fujiwara M."/>
            <person name="Mori M."/>
            <person name="Tomita M."/>
            <person name="Arakawa K."/>
        </authorList>
    </citation>
    <scope>NUCLEOTIDE SEQUENCE [LARGE SCALE GENOMIC DNA]</scope>
</reference>
<evidence type="ECO:0000313" key="2">
    <source>
        <dbReference type="EMBL" id="GBM32340.1"/>
    </source>
</evidence>
<evidence type="ECO:0000256" key="1">
    <source>
        <dbReference type="SAM" id="MobiDB-lite"/>
    </source>
</evidence>
<accession>A0A4Y2ET01</accession>
<protein>
    <submittedName>
        <fullName evidence="2">Uncharacterized protein</fullName>
    </submittedName>
</protein>
<organism evidence="2 3">
    <name type="scientific">Araneus ventricosus</name>
    <name type="common">Orbweaver spider</name>
    <name type="synonym">Epeira ventricosa</name>
    <dbReference type="NCBI Taxonomy" id="182803"/>
    <lineage>
        <taxon>Eukaryota</taxon>
        <taxon>Metazoa</taxon>
        <taxon>Ecdysozoa</taxon>
        <taxon>Arthropoda</taxon>
        <taxon>Chelicerata</taxon>
        <taxon>Arachnida</taxon>
        <taxon>Araneae</taxon>
        <taxon>Araneomorphae</taxon>
        <taxon>Entelegynae</taxon>
        <taxon>Araneoidea</taxon>
        <taxon>Araneidae</taxon>
        <taxon>Araneus</taxon>
    </lineage>
</organism>
<dbReference type="AlphaFoldDB" id="A0A4Y2ET01"/>
<name>A0A4Y2ET01_ARAVE</name>
<evidence type="ECO:0000313" key="3">
    <source>
        <dbReference type="Proteomes" id="UP000499080"/>
    </source>
</evidence>
<feature type="compositionally biased region" description="Low complexity" evidence="1">
    <location>
        <begin position="21"/>
        <end position="31"/>
    </location>
</feature>
<comment type="caution">
    <text evidence="2">The sequence shown here is derived from an EMBL/GenBank/DDBJ whole genome shotgun (WGS) entry which is preliminary data.</text>
</comment>
<proteinExistence type="predicted"/>
<dbReference type="Proteomes" id="UP000499080">
    <property type="component" value="Unassembled WGS sequence"/>
</dbReference>
<gene>
    <name evidence="2" type="ORF">AVEN_10672_1</name>
</gene>
<dbReference type="EMBL" id="BGPR01000706">
    <property type="protein sequence ID" value="GBM32340.1"/>
    <property type="molecule type" value="Genomic_DNA"/>
</dbReference>
<feature type="region of interest" description="Disordered" evidence="1">
    <location>
        <begin position="21"/>
        <end position="42"/>
    </location>
</feature>
<sequence length="156" mass="17496">MRPFQQKDRFLPQGIDSALGRGAAAARGGARPHSNVRNDDSRVKNSPPSFFFTLLLFQNSRCDRKKGRVQEGGGRLSICLGQVVKERKGGGIRTLWCPPKCRRNKGGWPNDSRGAKKNAIESCLFAPMSVRCRCAVIFRMGRFFISLHELIDSFRL</sequence>